<reference evidence="2 3" key="1">
    <citation type="submission" date="2018-06" db="EMBL/GenBank/DDBJ databases">
        <title>Genomic Encyclopedia of Archaeal and Bacterial Type Strains, Phase II (KMG-II): from individual species to whole genera.</title>
        <authorList>
            <person name="Goeker M."/>
        </authorList>
    </citation>
    <scope>NUCLEOTIDE SEQUENCE [LARGE SCALE GENOMIC DNA]</scope>
    <source>
        <strain evidence="2 3">ATCC 51348</strain>
    </source>
</reference>
<evidence type="ECO:0000256" key="1">
    <source>
        <dbReference type="SAM" id="SignalP"/>
    </source>
</evidence>
<dbReference type="EMBL" id="QKUB01000013">
    <property type="protein sequence ID" value="PZV98711.1"/>
    <property type="molecule type" value="Genomic_DNA"/>
</dbReference>
<evidence type="ECO:0000313" key="2">
    <source>
        <dbReference type="EMBL" id="PZV98711.1"/>
    </source>
</evidence>
<feature type="signal peptide" evidence="1">
    <location>
        <begin position="1"/>
        <end position="20"/>
    </location>
</feature>
<evidence type="ECO:0008006" key="4">
    <source>
        <dbReference type="Google" id="ProtNLM"/>
    </source>
</evidence>
<comment type="caution">
    <text evidence="2">The sequence shown here is derived from an EMBL/GenBank/DDBJ whole genome shotgun (WGS) entry which is preliminary data.</text>
</comment>
<feature type="chain" id="PRO_5016019102" description="Lipoprotein" evidence="1">
    <location>
        <begin position="21"/>
        <end position="277"/>
    </location>
</feature>
<gene>
    <name evidence="2" type="ORF">BCF89_1134</name>
</gene>
<name>A0A2W7FWQ3_9BACT</name>
<dbReference type="RefSeq" id="WP_146236480.1">
    <property type="nucleotide sequence ID" value="NZ_QKUB01000013.1"/>
</dbReference>
<accession>A0A2W7FWQ3</accession>
<sequence>MKKRKLLLSLPLILSLPIISISCSEPWDKNKHTELENFERFVEEFPKELKYDYLTPAEFTPAPTPRELTETEKFFYYKNNDFKDIVKNLVRKKYSNLWPVPITEWKYHYDKRKNLDYTKIISSPALLGFSHEESYFRKVYDSWNYLPENGILDDKKYSIGFIVMSEYQGWFGMKEMLKNAFYNKKHEHPFSKFLNYSDYEKNEINFKEWTKFIKLEDFNREGSPIPSEKTDKISKETTYKLKNLLINIRFGYKDENGIIRSKKDYLKYVDLTYHTYS</sequence>
<dbReference type="PROSITE" id="PS51257">
    <property type="entry name" value="PROKAR_LIPOPROTEIN"/>
    <property type="match status" value="1"/>
</dbReference>
<organism evidence="2 3">
    <name type="scientific">Metamycoplasma auris</name>
    <dbReference type="NCBI Taxonomy" id="51363"/>
    <lineage>
        <taxon>Bacteria</taxon>
        <taxon>Bacillati</taxon>
        <taxon>Mycoplasmatota</taxon>
        <taxon>Mycoplasmoidales</taxon>
        <taxon>Metamycoplasmataceae</taxon>
        <taxon>Metamycoplasma</taxon>
    </lineage>
</organism>
<dbReference type="AlphaFoldDB" id="A0A2W7FWQ3"/>
<keyword evidence="3" id="KW-1185">Reference proteome</keyword>
<dbReference type="Proteomes" id="UP000249646">
    <property type="component" value="Unassembled WGS sequence"/>
</dbReference>
<keyword evidence="1" id="KW-0732">Signal</keyword>
<proteinExistence type="predicted"/>
<protein>
    <recommendedName>
        <fullName evidence="4">Lipoprotein</fullName>
    </recommendedName>
</protein>
<evidence type="ECO:0000313" key="3">
    <source>
        <dbReference type="Proteomes" id="UP000249646"/>
    </source>
</evidence>